<gene>
    <name evidence="7" type="ORF">M422DRAFT_780572</name>
</gene>
<dbReference type="InterPro" id="IPR017896">
    <property type="entry name" value="4Fe4S_Fe-S-bd"/>
</dbReference>
<dbReference type="HOGENOM" id="CLU_007340_4_3_1"/>
<dbReference type="PANTHER" id="PTHR31001">
    <property type="entry name" value="UNCHARACTERIZED TRANSCRIPTIONAL REGULATORY PROTEIN"/>
    <property type="match status" value="1"/>
</dbReference>
<dbReference type="GO" id="GO:0008270">
    <property type="term" value="F:zinc ion binding"/>
    <property type="evidence" value="ECO:0007669"/>
    <property type="project" value="InterPro"/>
</dbReference>
<evidence type="ECO:0000256" key="4">
    <source>
        <dbReference type="SAM" id="Coils"/>
    </source>
</evidence>
<keyword evidence="2" id="KW-0479">Metal-binding</keyword>
<evidence type="ECO:0000259" key="5">
    <source>
        <dbReference type="PROSITE" id="PS50048"/>
    </source>
</evidence>
<sequence length="643" mass="72464">MPPMQTASQSTHRKACKECRRLRLGCDREVPCYNCKRRGCSAICPDGTLEKGARSRSTIIVELQETIAELRNRNYLLEEALKELQTSVSTEQHPLLRDKKLGKTDQVSQHLQSLQAGEDGDEEVLDALGTFSINDTGDISLHGPTAAMEYFIKEGPALPGLEPEERADSPMSLPADFILLSALFPFPPNAVPLEKIEHFIPHLPPFKTAVHLVELYFTHFAWCSNPITKSFFMSNILAECYPAEEPAASLVRTHSHIASTLFMVCGLGMVADFQNKRRFVEAEEYHTLARAALCICPVYEYPTVYAAQSMAVMLLYHMCTEKRSNAYVLALWGVMGRLCEALGLNYDQSKLKKGCTELREQLFWESSNLDSWQAFVSGRPKSISSKVISCRKPPDPETAPGGGWITWKHIFTPALDRVVERAFRAEKGATYSQIQQLEQEIQTIPTPSAISWPKDEEKTTLLGGPRQQVTAMERYLANGSIETAFLHINLWFFRQAIRESPANPFDHPFAYSVRRVIESSIKLLDMLRDIYTYQPINTAVFRPAWTYSYSAAMALGTLILVCPKSADAERALAMLDVACELFIVTQENRRELKARKSLHTLLRLREDAHKARAELRPFISQVETIGFWSGIMNPYNQTPSPTS</sequence>
<dbReference type="PROSITE" id="PS50048">
    <property type="entry name" value="ZN2_CY6_FUNGAL_2"/>
    <property type="match status" value="1"/>
</dbReference>
<dbReference type="InterPro" id="IPR050613">
    <property type="entry name" value="Sec_Metabolite_Reg"/>
</dbReference>
<keyword evidence="4" id="KW-0175">Coiled coil</keyword>
<proteinExistence type="predicted"/>
<feature type="domain" description="4Fe-4S ferredoxin-type" evidence="6">
    <location>
        <begin position="22"/>
        <end position="54"/>
    </location>
</feature>
<evidence type="ECO:0008006" key="9">
    <source>
        <dbReference type="Google" id="ProtNLM"/>
    </source>
</evidence>
<protein>
    <recommendedName>
        <fullName evidence="9">Zn(2)-C6 fungal-type domain-containing protein</fullName>
    </recommendedName>
</protein>
<dbReference type="SMART" id="SM00066">
    <property type="entry name" value="GAL4"/>
    <property type="match status" value="1"/>
</dbReference>
<evidence type="ECO:0000256" key="1">
    <source>
        <dbReference type="ARBA" id="ARBA00004123"/>
    </source>
</evidence>
<dbReference type="GO" id="GO:0003677">
    <property type="term" value="F:DNA binding"/>
    <property type="evidence" value="ECO:0007669"/>
    <property type="project" value="InterPro"/>
</dbReference>
<dbReference type="InterPro" id="IPR036864">
    <property type="entry name" value="Zn2-C6_fun-type_DNA-bd_sf"/>
</dbReference>
<accession>A0A0C9V1M5</accession>
<dbReference type="AlphaFoldDB" id="A0A0C9V1M5"/>
<evidence type="ECO:0000313" key="8">
    <source>
        <dbReference type="Proteomes" id="UP000054279"/>
    </source>
</evidence>
<keyword evidence="3" id="KW-0539">Nucleus</keyword>
<comment type="subcellular location">
    <subcellularLocation>
        <location evidence="1">Nucleus</location>
    </subcellularLocation>
</comment>
<dbReference type="Gene3D" id="4.10.240.10">
    <property type="entry name" value="Zn(2)-C6 fungal-type DNA-binding domain"/>
    <property type="match status" value="1"/>
</dbReference>
<evidence type="ECO:0000256" key="2">
    <source>
        <dbReference type="ARBA" id="ARBA00022723"/>
    </source>
</evidence>
<keyword evidence="8" id="KW-1185">Reference proteome</keyword>
<dbReference type="PROSITE" id="PS51379">
    <property type="entry name" value="4FE4S_FER_2"/>
    <property type="match status" value="1"/>
</dbReference>
<feature type="coiled-coil region" evidence="4">
    <location>
        <begin position="60"/>
        <end position="87"/>
    </location>
</feature>
<dbReference type="InterPro" id="IPR001138">
    <property type="entry name" value="Zn2Cys6_DnaBD"/>
</dbReference>
<dbReference type="GO" id="GO:0000981">
    <property type="term" value="F:DNA-binding transcription factor activity, RNA polymerase II-specific"/>
    <property type="evidence" value="ECO:0007669"/>
    <property type="project" value="InterPro"/>
</dbReference>
<dbReference type="EMBL" id="KN837140">
    <property type="protein sequence ID" value="KIJ40914.1"/>
    <property type="molecule type" value="Genomic_DNA"/>
</dbReference>
<dbReference type="InterPro" id="IPR007219">
    <property type="entry name" value="XnlR_reg_dom"/>
</dbReference>
<dbReference type="PANTHER" id="PTHR31001:SF56">
    <property type="entry name" value="ZN(2)-C6 FUNGAL-TYPE DOMAIN-CONTAINING PROTEIN"/>
    <property type="match status" value="1"/>
</dbReference>
<evidence type="ECO:0000259" key="6">
    <source>
        <dbReference type="PROSITE" id="PS51379"/>
    </source>
</evidence>
<reference evidence="7 8" key="1">
    <citation type="submission" date="2014-06" db="EMBL/GenBank/DDBJ databases">
        <title>Evolutionary Origins and Diversification of the Mycorrhizal Mutualists.</title>
        <authorList>
            <consortium name="DOE Joint Genome Institute"/>
            <consortium name="Mycorrhizal Genomics Consortium"/>
            <person name="Kohler A."/>
            <person name="Kuo A."/>
            <person name="Nagy L.G."/>
            <person name="Floudas D."/>
            <person name="Copeland A."/>
            <person name="Barry K.W."/>
            <person name="Cichocki N."/>
            <person name="Veneault-Fourrey C."/>
            <person name="LaButti K."/>
            <person name="Lindquist E.A."/>
            <person name="Lipzen A."/>
            <person name="Lundell T."/>
            <person name="Morin E."/>
            <person name="Murat C."/>
            <person name="Riley R."/>
            <person name="Ohm R."/>
            <person name="Sun H."/>
            <person name="Tunlid A."/>
            <person name="Henrissat B."/>
            <person name="Grigoriev I.V."/>
            <person name="Hibbett D.S."/>
            <person name="Martin F."/>
        </authorList>
    </citation>
    <scope>NUCLEOTIDE SEQUENCE [LARGE SCALE GENOMIC DNA]</scope>
    <source>
        <strain evidence="7 8">SS14</strain>
    </source>
</reference>
<dbReference type="OrthoDB" id="424974at2759"/>
<dbReference type="CDD" id="cd00067">
    <property type="entry name" value="GAL4"/>
    <property type="match status" value="1"/>
</dbReference>
<feature type="domain" description="Zn(2)-C6 fungal-type" evidence="5">
    <location>
        <begin position="15"/>
        <end position="44"/>
    </location>
</feature>
<dbReference type="GO" id="GO:0006351">
    <property type="term" value="P:DNA-templated transcription"/>
    <property type="evidence" value="ECO:0007669"/>
    <property type="project" value="InterPro"/>
</dbReference>
<dbReference type="PROSITE" id="PS00463">
    <property type="entry name" value="ZN2_CY6_FUNGAL_1"/>
    <property type="match status" value="1"/>
</dbReference>
<dbReference type="Pfam" id="PF04082">
    <property type="entry name" value="Fungal_trans"/>
    <property type="match status" value="1"/>
</dbReference>
<evidence type="ECO:0000256" key="3">
    <source>
        <dbReference type="ARBA" id="ARBA00023242"/>
    </source>
</evidence>
<name>A0A0C9V1M5_SPHS4</name>
<organism evidence="7 8">
    <name type="scientific">Sphaerobolus stellatus (strain SS14)</name>
    <dbReference type="NCBI Taxonomy" id="990650"/>
    <lineage>
        <taxon>Eukaryota</taxon>
        <taxon>Fungi</taxon>
        <taxon>Dikarya</taxon>
        <taxon>Basidiomycota</taxon>
        <taxon>Agaricomycotina</taxon>
        <taxon>Agaricomycetes</taxon>
        <taxon>Phallomycetidae</taxon>
        <taxon>Geastrales</taxon>
        <taxon>Sphaerobolaceae</taxon>
        <taxon>Sphaerobolus</taxon>
    </lineage>
</organism>
<evidence type="ECO:0000313" key="7">
    <source>
        <dbReference type="EMBL" id="KIJ40914.1"/>
    </source>
</evidence>
<dbReference type="Proteomes" id="UP000054279">
    <property type="component" value="Unassembled WGS sequence"/>
</dbReference>
<dbReference type="GO" id="GO:0005634">
    <property type="term" value="C:nucleus"/>
    <property type="evidence" value="ECO:0007669"/>
    <property type="project" value="UniProtKB-SubCell"/>
</dbReference>
<dbReference type="CDD" id="cd12148">
    <property type="entry name" value="fungal_TF_MHR"/>
    <property type="match status" value="1"/>
</dbReference>